<dbReference type="Pfam" id="PF01633">
    <property type="entry name" value="Choline_kinase"/>
    <property type="match status" value="1"/>
</dbReference>
<dbReference type="PANTHER" id="PTHR22603:SF93">
    <property type="entry name" value="RE24176P"/>
    <property type="match status" value="1"/>
</dbReference>
<dbReference type="InterPro" id="IPR011009">
    <property type="entry name" value="Kinase-like_dom_sf"/>
</dbReference>
<evidence type="ECO:0000313" key="5">
    <source>
        <dbReference type="Proteomes" id="UP000276776"/>
    </source>
</evidence>
<keyword evidence="1" id="KW-0444">Lipid biosynthesis</keyword>
<reference evidence="4 5" key="2">
    <citation type="submission" date="2018-11" db="EMBL/GenBank/DDBJ databases">
        <authorList>
            <consortium name="Pathogen Informatics"/>
        </authorList>
    </citation>
    <scope>NUCLEOTIDE SEQUENCE [LARGE SCALE GENOMIC DNA]</scope>
</reference>
<dbReference type="OrthoDB" id="3649325at2759"/>
<dbReference type="Gene3D" id="3.30.200.20">
    <property type="entry name" value="Phosphorylase Kinase, domain 1"/>
    <property type="match status" value="1"/>
</dbReference>
<dbReference type="Gene3D" id="3.90.1200.10">
    <property type="match status" value="1"/>
</dbReference>
<organism evidence="6">
    <name type="scientific">Thelazia callipaeda</name>
    <name type="common">Oriental eyeworm</name>
    <name type="synonym">Parasitic nematode</name>
    <dbReference type="NCBI Taxonomy" id="103827"/>
    <lineage>
        <taxon>Eukaryota</taxon>
        <taxon>Metazoa</taxon>
        <taxon>Ecdysozoa</taxon>
        <taxon>Nematoda</taxon>
        <taxon>Chromadorea</taxon>
        <taxon>Rhabditida</taxon>
        <taxon>Spirurina</taxon>
        <taxon>Spiruromorpha</taxon>
        <taxon>Thelazioidea</taxon>
        <taxon>Thelaziidae</taxon>
        <taxon>Thelazia</taxon>
    </lineage>
</organism>
<evidence type="ECO:0000256" key="1">
    <source>
        <dbReference type="ARBA" id="ARBA00023209"/>
    </source>
</evidence>
<dbReference type="GO" id="GO:0004103">
    <property type="term" value="F:choline kinase activity"/>
    <property type="evidence" value="ECO:0007669"/>
    <property type="project" value="TreeGrafter"/>
</dbReference>
<dbReference type="AlphaFoldDB" id="A0A0N5CSP9"/>
<evidence type="ECO:0000256" key="3">
    <source>
        <dbReference type="ARBA" id="ARBA00038211"/>
    </source>
</evidence>
<evidence type="ECO:0000313" key="4">
    <source>
        <dbReference type="EMBL" id="VDM99626.1"/>
    </source>
</evidence>
<keyword evidence="2" id="KW-1208">Phospholipid metabolism</keyword>
<dbReference type="GO" id="GO:0004305">
    <property type="term" value="F:ethanolamine kinase activity"/>
    <property type="evidence" value="ECO:0007669"/>
    <property type="project" value="TreeGrafter"/>
</dbReference>
<gene>
    <name evidence="4" type="ORF">TCLT_LOCUS3250</name>
</gene>
<dbReference type="GO" id="GO:0005737">
    <property type="term" value="C:cytoplasm"/>
    <property type="evidence" value="ECO:0007669"/>
    <property type="project" value="TreeGrafter"/>
</dbReference>
<comment type="similarity">
    <text evidence="3">Belongs to the choline/ethanolamine kinase family.</text>
</comment>
<dbReference type="SUPFAM" id="SSF56112">
    <property type="entry name" value="Protein kinase-like (PK-like)"/>
    <property type="match status" value="1"/>
</dbReference>
<dbReference type="OMA" id="NYICEYM"/>
<keyword evidence="1" id="KW-0594">Phospholipid biosynthesis</keyword>
<keyword evidence="1" id="KW-0443">Lipid metabolism</keyword>
<dbReference type="STRING" id="103827.A0A0N5CSP9"/>
<protein>
    <submittedName>
        <fullName evidence="6">Choline/ethanolamine kinase</fullName>
    </submittedName>
</protein>
<sequence length="416" mass="48240">MACFPSSSFFLCSPFQELFSQSCSESKQIPYHIIAYTRDLSARYLGGAWKTIGTEQMHMRAMRGGMSNLLFLVELPSDVAVQGLEPMSALLRIHCSTDLIRHFNESIIFTMLSERLLGPQLFGVFPGGRFEQYIPSRALLCHELSYPAISRRLGVLLARIHTLNVPVSKEPMIFEVAEEWLKKLENFSSKMEHKMQIKMVQTDLSKCPEVITCDVLRNELQITRLCLEKSKSPVLFCHNDLQEGNVLLRNKYHIDQYGNLNADESEEPLVLIDFEYASYNYRGFEFANHICEYILDYANDKPPYYWIRQERAPSDKQLHILFNAYLDEYEKQTKCSNESGNERNSIPSTYVDRGAKINELITEARRFTAVSHLFWCIWSFLSAKDSPIEFDYLSYGLDRIALYYESKHKLLEYFSG</sequence>
<evidence type="ECO:0000256" key="2">
    <source>
        <dbReference type="ARBA" id="ARBA00023264"/>
    </source>
</evidence>
<reference evidence="6" key="1">
    <citation type="submission" date="2017-02" db="UniProtKB">
        <authorList>
            <consortium name="WormBaseParasite"/>
        </authorList>
    </citation>
    <scope>IDENTIFICATION</scope>
</reference>
<dbReference type="EMBL" id="UYYF01001185">
    <property type="protein sequence ID" value="VDM99626.1"/>
    <property type="molecule type" value="Genomic_DNA"/>
</dbReference>
<dbReference type="Proteomes" id="UP000276776">
    <property type="component" value="Unassembled WGS sequence"/>
</dbReference>
<proteinExistence type="inferred from homology"/>
<evidence type="ECO:0000313" key="6">
    <source>
        <dbReference type="WBParaSite" id="TCLT_0000325501-mRNA-1"/>
    </source>
</evidence>
<name>A0A0N5CSP9_THECL</name>
<keyword evidence="5" id="KW-1185">Reference proteome</keyword>
<dbReference type="GO" id="GO:0006646">
    <property type="term" value="P:phosphatidylethanolamine biosynthetic process"/>
    <property type="evidence" value="ECO:0007669"/>
    <property type="project" value="TreeGrafter"/>
</dbReference>
<dbReference type="WBParaSite" id="TCLT_0000325501-mRNA-1">
    <property type="protein sequence ID" value="TCLT_0000325501-mRNA-1"/>
    <property type="gene ID" value="TCLT_0000325501"/>
</dbReference>
<dbReference type="PANTHER" id="PTHR22603">
    <property type="entry name" value="CHOLINE/ETHANOALAMINE KINASE"/>
    <property type="match status" value="1"/>
</dbReference>
<accession>A0A0N5CSP9</accession>